<dbReference type="PIRSF" id="PIRSF036397">
    <property type="entry name" value="Bactrphtchrm_rec"/>
    <property type="match status" value="1"/>
</dbReference>
<dbReference type="InterPro" id="IPR001294">
    <property type="entry name" value="Phytochrome"/>
</dbReference>
<dbReference type="Gene3D" id="3.30.450.20">
    <property type="entry name" value="PAS domain"/>
    <property type="match status" value="1"/>
</dbReference>
<dbReference type="InterPro" id="IPR001789">
    <property type="entry name" value="Sig_transdc_resp-reg_receiver"/>
</dbReference>
<keyword evidence="5" id="KW-0716">Sensory transduction</keyword>
<dbReference type="Pfam" id="PF08446">
    <property type="entry name" value="PAS_2"/>
    <property type="match status" value="1"/>
</dbReference>
<dbReference type="SUPFAM" id="SSF55785">
    <property type="entry name" value="PYP-like sensor domain (PAS domain)"/>
    <property type="match status" value="1"/>
</dbReference>
<dbReference type="InterPro" id="IPR029016">
    <property type="entry name" value="GAF-like_dom_sf"/>
</dbReference>
<feature type="region of interest" description="Disordered" evidence="13">
    <location>
        <begin position="713"/>
        <end position="736"/>
    </location>
</feature>
<evidence type="ECO:0000313" key="17">
    <source>
        <dbReference type="Proteomes" id="UP001215827"/>
    </source>
</evidence>
<keyword evidence="7" id="KW-0547">Nucleotide-binding</keyword>
<dbReference type="Pfam" id="PF01590">
    <property type="entry name" value="GAF"/>
    <property type="match status" value="1"/>
</dbReference>
<feature type="modified residue" description="4-aspartylphosphate" evidence="12">
    <location>
        <position position="791"/>
    </location>
</feature>
<evidence type="ECO:0000256" key="5">
    <source>
        <dbReference type="ARBA" id="ARBA00022606"/>
    </source>
</evidence>
<dbReference type="InterPro" id="IPR035965">
    <property type="entry name" value="PAS-like_dom_sf"/>
</dbReference>
<keyword evidence="17" id="KW-1185">Reference proteome</keyword>
<dbReference type="PROSITE" id="PS50046">
    <property type="entry name" value="PHYTOCHROME_2"/>
    <property type="match status" value="1"/>
</dbReference>
<sequence length="852" mass="93997">MSFGPKKYDLTECDREPIHKLGFIQGFGALLAMTSDWLVAYHSANAGEVLSLKGDIEVGQPIKSVLCEAAIKTIRDTLKDLNHDDSVERVFGLELTAGGAKFDCAIHCTGSLTVIEFEPHDPTSYAPHLDQLRPMISEIEGADSVEELCKRGATIVKRLLGFDRVMLYRFASDGSGEVAAEAKEPQFESFLGLHYPRTDVPEQARELYLRNRFRIISDINETPVPILPEITFGDETLDLSMSTLRAVSPIHIEYLQNMGVGASLSISIVHQGKLWGLFACHHYGPRILPFSQRTVAELFSQMFSLTLDRALLDGANRLRLLGREIHDQLMVRLAGGEALVDSLPLIDEVLERAIPHDGSSVFAEGIYRSRGSAPNEAEFRAILPAINAAPTSKVIATDSLAAQLKSARPFVDRAAGALIFPISRAPRDYLVLWRKELRQTVTWAGNPEKAVARENDADRLTPRKSFEAWEETVSGQSAEWTEEERGIAESLRVTLLEVILRLTDMAVQERSRAQEQQELLIAELNHRVRNILNLIRSLVAQSQHEAKDILDYSDIIGGRIRALASAHDNITRKNWSPAPISSLIEAEVEAYLQEKMDRLQISGDDVLIVPEAYTVLALVMHEMVTNSAKYGSLCDRRGTLAIDLTRDKDGDLRIAWRESGGPEVREPTRRGFGSTIIERSIPFELKGEAQVRYERSGLEADFLIPARYIGTATEEDEPFEPDTKAPASRPASGAAGQVPERVLVVEDSMIIALDTQECLKLLGVPHVETVGSVAAALDAISAARPDFAIVDYNLGNETSDRVLEKLRELGVSHVLATGYGEKPIDGSDDTMLGVITKPYGKAEIERALSNLG</sequence>
<dbReference type="InterPro" id="IPR013515">
    <property type="entry name" value="Phytochrome_cen-reg"/>
</dbReference>
<keyword evidence="8 16" id="KW-0418">Kinase</keyword>
<accession>A0ABY8FXX8</accession>
<evidence type="ECO:0000256" key="2">
    <source>
        <dbReference type="ARBA" id="ARBA00012438"/>
    </source>
</evidence>
<protein>
    <recommendedName>
        <fullName evidence="2">histidine kinase</fullName>
        <ecNumber evidence="2">2.7.13.3</ecNumber>
    </recommendedName>
</protein>
<dbReference type="InterPro" id="IPR036890">
    <property type="entry name" value="HATPase_C_sf"/>
</dbReference>
<dbReference type="Gene3D" id="3.40.50.2300">
    <property type="match status" value="1"/>
</dbReference>
<keyword evidence="9" id="KW-0067">ATP-binding</keyword>
<evidence type="ECO:0000256" key="13">
    <source>
        <dbReference type="SAM" id="MobiDB-lite"/>
    </source>
</evidence>
<dbReference type="EMBL" id="CP121106">
    <property type="protein sequence ID" value="WFL78256.1"/>
    <property type="molecule type" value="Genomic_DNA"/>
</dbReference>
<feature type="domain" description="Phytochrome chromophore attachment site" evidence="14">
    <location>
        <begin position="144"/>
        <end position="301"/>
    </location>
</feature>
<evidence type="ECO:0000259" key="15">
    <source>
        <dbReference type="PROSITE" id="PS50110"/>
    </source>
</evidence>
<comment type="catalytic activity">
    <reaction evidence="1">
        <text>ATP + protein L-histidine = ADP + protein N-phospho-L-histidine.</text>
        <dbReference type="EC" id="2.7.13.3"/>
    </reaction>
</comment>
<evidence type="ECO:0000256" key="9">
    <source>
        <dbReference type="ARBA" id="ARBA00022840"/>
    </source>
</evidence>
<dbReference type="RefSeq" id="WP_278016946.1">
    <property type="nucleotide sequence ID" value="NZ_CP121106.1"/>
</dbReference>
<name>A0ABY8FXX8_9SPHN</name>
<dbReference type="SUPFAM" id="SSF52172">
    <property type="entry name" value="CheY-like"/>
    <property type="match status" value="1"/>
</dbReference>
<dbReference type="SUPFAM" id="SSF55781">
    <property type="entry name" value="GAF domain-like"/>
    <property type="match status" value="2"/>
</dbReference>
<keyword evidence="11" id="KW-0675">Receptor</keyword>
<dbReference type="Gene3D" id="3.30.450.40">
    <property type="match status" value="1"/>
</dbReference>
<evidence type="ECO:0000259" key="14">
    <source>
        <dbReference type="PROSITE" id="PS50046"/>
    </source>
</evidence>
<dbReference type="InterPro" id="IPR011006">
    <property type="entry name" value="CheY-like_superfamily"/>
</dbReference>
<dbReference type="InterPro" id="IPR043150">
    <property type="entry name" value="Phytochrome_PHY_sf"/>
</dbReference>
<dbReference type="PANTHER" id="PTHR41523">
    <property type="entry name" value="TWO-COMPONENT SYSTEM SENSOR PROTEIN"/>
    <property type="match status" value="1"/>
</dbReference>
<keyword evidence="4 12" id="KW-0597">Phosphoprotein</keyword>
<dbReference type="Gene3D" id="3.30.565.10">
    <property type="entry name" value="Histidine kinase-like ATPase, C-terminal domain"/>
    <property type="match status" value="1"/>
</dbReference>
<evidence type="ECO:0000256" key="3">
    <source>
        <dbReference type="ARBA" id="ARBA00022543"/>
    </source>
</evidence>
<dbReference type="InterPro" id="IPR009219">
    <property type="entry name" value="Bactrphtchr_CheY"/>
</dbReference>
<organism evidence="16 17">
    <name type="scientific">Altererythrobacter arenosus</name>
    <dbReference type="NCBI Taxonomy" id="3032592"/>
    <lineage>
        <taxon>Bacteria</taxon>
        <taxon>Pseudomonadati</taxon>
        <taxon>Pseudomonadota</taxon>
        <taxon>Alphaproteobacteria</taxon>
        <taxon>Sphingomonadales</taxon>
        <taxon>Erythrobacteraceae</taxon>
        <taxon>Altererythrobacter</taxon>
    </lineage>
</organism>
<dbReference type="GO" id="GO:0016301">
    <property type="term" value="F:kinase activity"/>
    <property type="evidence" value="ECO:0007669"/>
    <property type="project" value="UniProtKB-KW"/>
</dbReference>
<feature type="domain" description="Response regulatory" evidence="15">
    <location>
        <begin position="741"/>
        <end position="852"/>
    </location>
</feature>
<evidence type="ECO:0000256" key="4">
    <source>
        <dbReference type="ARBA" id="ARBA00022553"/>
    </source>
</evidence>
<keyword evidence="3" id="KW-0600">Photoreceptor protein</keyword>
<evidence type="ECO:0000256" key="1">
    <source>
        <dbReference type="ARBA" id="ARBA00000085"/>
    </source>
</evidence>
<dbReference type="Pfam" id="PF00360">
    <property type="entry name" value="PHY"/>
    <property type="match status" value="1"/>
</dbReference>
<dbReference type="Gene3D" id="3.30.450.270">
    <property type="match status" value="1"/>
</dbReference>
<dbReference type="InterPro" id="IPR003018">
    <property type="entry name" value="GAF"/>
</dbReference>
<evidence type="ECO:0000256" key="11">
    <source>
        <dbReference type="ARBA" id="ARBA00023170"/>
    </source>
</evidence>
<dbReference type="InterPro" id="IPR013654">
    <property type="entry name" value="PAS_2"/>
</dbReference>
<dbReference type="SMART" id="SM00065">
    <property type="entry name" value="GAF"/>
    <property type="match status" value="1"/>
</dbReference>
<dbReference type="SMART" id="SM00911">
    <property type="entry name" value="HWE_HK"/>
    <property type="match status" value="1"/>
</dbReference>
<dbReference type="PRINTS" id="PR01033">
    <property type="entry name" value="PHYTOCHROME"/>
</dbReference>
<keyword evidence="6" id="KW-0808">Transferase</keyword>
<dbReference type="PANTHER" id="PTHR41523:SF8">
    <property type="entry name" value="ETHYLENE RESPONSE SENSOR PROTEIN"/>
    <property type="match status" value="1"/>
</dbReference>
<evidence type="ECO:0000256" key="10">
    <source>
        <dbReference type="ARBA" id="ARBA00022991"/>
    </source>
</evidence>
<dbReference type="Pfam" id="PF07536">
    <property type="entry name" value="HWE_HK"/>
    <property type="match status" value="1"/>
</dbReference>
<evidence type="ECO:0000256" key="7">
    <source>
        <dbReference type="ARBA" id="ARBA00022741"/>
    </source>
</evidence>
<proteinExistence type="predicted"/>
<dbReference type="InterPro" id="IPR016132">
    <property type="entry name" value="Phyto_chromo_attachment"/>
</dbReference>
<evidence type="ECO:0000256" key="6">
    <source>
        <dbReference type="ARBA" id="ARBA00022679"/>
    </source>
</evidence>
<evidence type="ECO:0000256" key="8">
    <source>
        <dbReference type="ARBA" id="ARBA00022777"/>
    </source>
</evidence>
<keyword evidence="10" id="KW-0157">Chromophore</keyword>
<dbReference type="SMART" id="SM00448">
    <property type="entry name" value="REC"/>
    <property type="match status" value="1"/>
</dbReference>
<reference evidence="16 17" key="1">
    <citation type="submission" date="2023-03" db="EMBL/GenBank/DDBJ databases">
        <title>Altererythrobacter sp. CAU 1644 isolated from sand.</title>
        <authorList>
            <person name="Kim W."/>
        </authorList>
    </citation>
    <scope>NUCLEOTIDE SEQUENCE [LARGE SCALE GENOMIC DNA]</scope>
    <source>
        <strain evidence="16 17">CAU 1644</strain>
    </source>
</reference>
<dbReference type="Pfam" id="PF00072">
    <property type="entry name" value="Response_reg"/>
    <property type="match status" value="1"/>
</dbReference>
<dbReference type="Proteomes" id="UP001215827">
    <property type="component" value="Chromosome"/>
</dbReference>
<feature type="compositionally biased region" description="Low complexity" evidence="13">
    <location>
        <begin position="725"/>
        <end position="736"/>
    </location>
</feature>
<evidence type="ECO:0000256" key="12">
    <source>
        <dbReference type="PROSITE-ProRule" id="PRU00169"/>
    </source>
</evidence>
<dbReference type="InterPro" id="IPR011102">
    <property type="entry name" value="Sig_transdc_His_kinase_HWE"/>
</dbReference>
<dbReference type="PROSITE" id="PS50110">
    <property type="entry name" value="RESPONSE_REGULATORY"/>
    <property type="match status" value="1"/>
</dbReference>
<gene>
    <name evidence="16" type="ORF">P7228_04115</name>
</gene>
<dbReference type="EC" id="2.7.13.3" evidence="2"/>
<evidence type="ECO:0000313" key="16">
    <source>
        <dbReference type="EMBL" id="WFL78256.1"/>
    </source>
</evidence>